<evidence type="ECO:0000256" key="7">
    <source>
        <dbReference type="ARBA" id="ARBA00022927"/>
    </source>
</evidence>
<keyword evidence="7" id="KW-0653">Protein transport</keyword>
<evidence type="ECO:0000256" key="6">
    <source>
        <dbReference type="ARBA" id="ARBA00022692"/>
    </source>
</evidence>
<keyword evidence="6 10" id="KW-0812">Transmembrane</keyword>
<dbReference type="Proteomes" id="UP000557842">
    <property type="component" value="Unassembled WGS sequence"/>
</dbReference>
<evidence type="ECO:0000256" key="3">
    <source>
        <dbReference type="ARBA" id="ARBA00022448"/>
    </source>
</evidence>
<evidence type="ECO:0000256" key="8">
    <source>
        <dbReference type="ARBA" id="ARBA00022989"/>
    </source>
</evidence>
<evidence type="ECO:0000256" key="5">
    <source>
        <dbReference type="ARBA" id="ARBA00022519"/>
    </source>
</evidence>
<accession>A0A5L4KCA8</accession>
<dbReference type="EMBL" id="AACCXK010000012">
    <property type="protein sequence ID" value="EAK0453408.1"/>
    <property type="molecule type" value="Genomic_DNA"/>
</dbReference>
<comment type="subcellular location">
    <subcellularLocation>
        <location evidence="1">Cell inner membrane</location>
        <topology evidence="1">Single-pass membrane protein</topology>
        <orientation evidence="1">Periplasmic side</orientation>
    </subcellularLocation>
</comment>
<evidence type="ECO:0000256" key="4">
    <source>
        <dbReference type="ARBA" id="ARBA00022475"/>
    </source>
</evidence>
<protein>
    <submittedName>
        <fullName evidence="13">Energy transducer TonB</fullName>
    </submittedName>
</protein>
<proteinExistence type="inferred from homology"/>
<evidence type="ECO:0000313" key="12">
    <source>
        <dbReference type="EMBL" id="EAI5408486.1"/>
    </source>
</evidence>
<feature type="domain" description="TonB C-terminal" evidence="11">
    <location>
        <begin position="154"/>
        <end position="241"/>
    </location>
</feature>
<dbReference type="AlphaFoldDB" id="A0A5L4KCA8"/>
<comment type="similarity">
    <text evidence="2">Belongs to the TonB family.</text>
</comment>
<dbReference type="EMBL" id="AACCXM010000008">
    <property type="protein sequence ID" value="EAK0469259.1"/>
    <property type="molecule type" value="Genomic_DNA"/>
</dbReference>
<dbReference type="GO" id="GO:0031992">
    <property type="term" value="F:energy transducer activity"/>
    <property type="evidence" value="ECO:0007669"/>
    <property type="project" value="TreeGrafter"/>
</dbReference>
<keyword evidence="5" id="KW-0997">Cell inner membrane</keyword>
<evidence type="ECO:0000259" key="11">
    <source>
        <dbReference type="PROSITE" id="PS52015"/>
    </source>
</evidence>
<evidence type="ECO:0000313" key="15">
    <source>
        <dbReference type="Proteomes" id="UP000557842"/>
    </source>
</evidence>
<dbReference type="InterPro" id="IPR037682">
    <property type="entry name" value="TonB_C"/>
</dbReference>
<keyword evidence="4" id="KW-1003">Cell membrane</keyword>
<reference evidence="13 15" key="1">
    <citation type="submission" date="2018-05" db="EMBL/GenBank/DDBJ databases">
        <authorList>
            <consortium name="PulseNet: The National Subtyping Network for Foodborne Disease Surveillance"/>
            <person name="Tarr C.L."/>
            <person name="Trees E."/>
            <person name="Katz L.S."/>
            <person name="Carleton-Romer H.A."/>
            <person name="Stroika S."/>
            <person name="Kucerova Z."/>
            <person name="Roache K.F."/>
            <person name="Sabol A.L."/>
            <person name="Besser J."/>
            <person name="Gerner-Smidt P."/>
        </authorList>
    </citation>
    <scope>NUCLEOTIDE SEQUENCE</scope>
    <source>
        <strain evidence="13">2014D-0197</strain>
        <strain evidence="12 15">2016D-0221</strain>
        <strain evidence="14">D4313</strain>
    </source>
</reference>
<evidence type="ECO:0000256" key="10">
    <source>
        <dbReference type="SAM" id="Phobius"/>
    </source>
</evidence>
<gene>
    <name evidence="13" type="ORF">AAH17_07015</name>
    <name evidence="14" type="ORF">AAH24_07780</name>
    <name evidence="12" type="ORF">BVH53_07205</name>
</gene>
<dbReference type="PANTHER" id="PTHR33446:SF2">
    <property type="entry name" value="PROTEIN TONB"/>
    <property type="match status" value="1"/>
</dbReference>
<organism evidence="13">
    <name type="scientific">Campylobacter fetus</name>
    <dbReference type="NCBI Taxonomy" id="196"/>
    <lineage>
        <taxon>Bacteria</taxon>
        <taxon>Pseudomonadati</taxon>
        <taxon>Campylobacterota</taxon>
        <taxon>Epsilonproteobacteria</taxon>
        <taxon>Campylobacterales</taxon>
        <taxon>Campylobacteraceae</taxon>
        <taxon>Campylobacter</taxon>
    </lineage>
</organism>
<keyword evidence="8 10" id="KW-1133">Transmembrane helix</keyword>
<evidence type="ECO:0000256" key="9">
    <source>
        <dbReference type="ARBA" id="ARBA00023136"/>
    </source>
</evidence>
<keyword evidence="3" id="KW-0813">Transport</keyword>
<dbReference type="Gene3D" id="3.30.1150.10">
    <property type="match status" value="1"/>
</dbReference>
<feature type="transmembrane region" description="Helical" evidence="10">
    <location>
        <begin position="15"/>
        <end position="33"/>
    </location>
</feature>
<dbReference type="Pfam" id="PF03544">
    <property type="entry name" value="TonB_C"/>
    <property type="match status" value="1"/>
</dbReference>
<dbReference type="GO" id="GO:0055085">
    <property type="term" value="P:transmembrane transport"/>
    <property type="evidence" value="ECO:0007669"/>
    <property type="project" value="InterPro"/>
</dbReference>
<comment type="caution">
    <text evidence="13">The sequence shown here is derived from an EMBL/GenBank/DDBJ whole genome shotgun (WGS) entry which is preliminary data.</text>
</comment>
<name>A0A5L4KCA8_CAMFE</name>
<evidence type="ECO:0000256" key="2">
    <source>
        <dbReference type="ARBA" id="ARBA00006555"/>
    </source>
</evidence>
<sequence length="241" mass="27768">MRELIRTYFNHKTQAFFISSIIFLPIVLLFYQATSILRLEFQNHKEESFVLSMQDFIAPPVQNSPMPTPDIPHIAEPTVDKIEPIKPKPIKKTVKKIQKHINKQIKTEFTHKVETAKTADIQNIEQIPRISPSQTNIAPKNTIQTLTYGKSDNPHLKEIKAAIDKAGFYPRQARRMRMSGEVWVEFLWLKRGILKDLKVSKSSGYELLDLSAMETIKIASKEFPALNEDARLSVPIVYRLK</sequence>
<dbReference type="RefSeq" id="WP_081303743.1">
    <property type="nucleotide sequence ID" value="NZ_AABUZP020000066.1"/>
</dbReference>
<dbReference type="EMBL" id="AABQDW010000013">
    <property type="protein sequence ID" value="EAI5408486.1"/>
    <property type="molecule type" value="Genomic_DNA"/>
</dbReference>
<evidence type="ECO:0000313" key="14">
    <source>
        <dbReference type="EMBL" id="EAK0469259.1"/>
    </source>
</evidence>
<dbReference type="InterPro" id="IPR006260">
    <property type="entry name" value="TonB/TolA_C"/>
</dbReference>
<evidence type="ECO:0000256" key="1">
    <source>
        <dbReference type="ARBA" id="ARBA00004383"/>
    </source>
</evidence>
<keyword evidence="9 10" id="KW-0472">Membrane</keyword>
<dbReference type="SUPFAM" id="SSF74653">
    <property type="entry name" value="TolA/TonB C-terminal domain"/>
    <property type="match status" value="1"/>
</dbReference>
<dbReference type="PANTHER" id="PTHR33446">
    <property type="entry name" value="PROTEIN TONB-RELATED"/>
    <property type="match status" value="1"/>
</dbReference>
<dbReference type="GO" id="GO:0098797">
    <property type="term" value="C:plasma membrane protein complex"/>
    <property type="evidence" value="ECO:0007669"/>
    <property type="project" value="TreeGrafter"/>
</dbReference>
<evidence type="ECO:0000313" key="13">
    <source>
        <dbReference type="EMBL" id="EAK0453408.1"/>
    </source>
</evidence>
<dbReference type="GO" id="GO:0015031">
    <property type="term" value="P:protein transport"/>
    <property type="evidence" value="ECO:0007669"/>
    <property type="project" value="UniProtKB-KW"/>
</dbReference>
<dbReference type="InterPro" id="IPR051045">
    <property type="entry name" value="TonB-dependent_transducer"/>
</dbReference>
<dbReference type="NCBIfam" id="TIGR01352">
    <property type="entry name" value="tonB_Cterm"/>
    <property type="match status" value="1"/>
</dbReference>
<dbReference type="PROSITE" id="PS52015">
    <property type="entry name" value="TONB_CTD"/>
    <property type="match status" value="1"/>
</dbReference>